<feature type="region of interest" description="Disordered" evidence="1">
    <location>
        <begin position="87"/>
        <end position="123"/>
    </location>
</feature>
<sequence length="549" mass="57196">MYEAQPIAIPLLRRAGSSVEDVDGAGGRDAGGRANGVDDGAPASPADPSLDPETLEQLLRKASPAVGATRFKVTDVLRDMSLQRAARRELEGSGPDAGALSTASDPDALLPGALDGAGHEGEVDRQRAAVRELDGQVAAESRVNRGMAALLLERLDSSRRALEGLAKLVGGMADCQAAYSAALEAAARLPLAGDCDGASMRPAMAALVALPQAMGAAHGQVALLLRGLAEGVRALHREYQTACREIRGGAATVQRGIESGRRQLAAAFLEHKQVCEGFDAAVGKAGPRCKVIRAVEQDPWATEGRLVREHKALQAWQDKERAFLKESFARVQTLEAQRVKSTQAAAQSLSDGYARALAPLPGAAAALAPAISGIDGEAELAELHRVALDTGSAAEALAARQASAIDDASSDLFCSPEILRQGPMEVWDARRGEWRGAHCVLTRAGFLHWFASMEDAAPLDVLNLGRCQFEQGKAPVFNLVELSGGAVSSWLGGRSRKATFQAPTVEECCEWAIALREAIALAVNGSGGGGGGGIGAHRRTHSSSTAGAT</sequence>
<proteinExistence type="predicted"/>
<dbReference type="OrthoDB" id="540564at2759"/>
<dbReference type="Proteomes" id="UP000054498">
    <property type="component" value="Unassembled WGS sequence"/>
</dbReference>
<evidence type="ECO:0000259" key="2">
    <source>
        <dbReference type="PROSITE" id="PS50003"/>
    </source>
</evidence>
<reference evidence="3 4" key="1">
    <citation type="journal article" date="2013" name="BMC Genomics">
        <title>Reconstruction of the lipid metabolism for the microalga Monoraphidium neglectum from its genome sequence reveals characteristics suitable for biofuel production.</title>
        <authorList>
            <person name="Bogen C."/>
            <person name="Al-Dilaimi A."/>
            <person name="Albersmeier A."/>
            <person name="Wichmann J."/>
            <person name="Grundmann M."/>
            <person name="Rupp O."/>
            <person name="Lauersen K.J."/>
            <person name="Blifernez-Klassen O."/>
            <person name="Kalinowski J."/>
            <person name="Goesmann A."/>
            <person name="Mussgnug J.H."/>
            <person name="Kruse O."/>
        </authorList>
    </citation>
    <scope>NUCLEOTIDE SEQUENCE [LARGE SCALE GENOMIC DNA]</scope>
    <source>
        <strain evidence="3 4">SAG 48.87</strain>
    </source>
</reference>
<feature type="compositionally biased region" description="Low complexity" evidence="1">
    <location>
        <begin position="35"/>
        <end position="51"/>
    </location>
</feature>
<dbReference type="RefSeq" id="XP_013902258.1">
    <property type="nucleotide sequence ID" value="XM_014046804.1"/>
</dbReference>
<dbReference type="KEGG" id="mng:MNEG_4722"/>
<name>A0A0D2L8S7_9CHLO</name>
<feature type="region of interest" description="Disordered" evidence="1">
    <location>
        <begin position="1"/>
        <end position="51"/>
    </location>
</feature>
<protein>
    <recommendedName>
        <fullName evidence="2">PH domain-containing protein</fullName>
    </recommendedName>
</protein>
<dbReference type="Gene3D" id="1.20.1270.60">
    <property type="entry name" value="Arfaptin homology (AH) domain/BAR domain"/>
    <property type="match status" value="1"/>
</dbReference>
<dbReference type="GeneID" id="25737599"/>
<dbReference type="PROSITE" id="PS50003">
    <property type="entry name" value="PH_DOMAIN"/>
    <property type="match status" value="1"/>
</dbReference>
<feature type="domain" description="PH" evidence="2">
    <location>
        <begin position="417"/>
        <end position="520"/>
    </location>
</feature>
<dbReference type="InterPro" id="IPR027267">
    <property type="entry name" value="AH/BAR_dom_sf"/>
</dbReference>
<dbReference type="Gene3D" id="2.30.29.30">
    <property type="entry name" value="Pleckstrin-homology domain (PH domain)/Phosphotyrosine-binding domain (PTB)"/>
    <property type="match status" value="1"/>
</dbReference>
<evidence type="ECO:0000256" key="1">
    <source>
        <dbReference type="SAM" id="MobiDB-lite"/>
    </source>
</evidence>
<organism evidence="3 4">
    <name type="scientific">Monoraphidium neglectum</name>
    <dbReference type="NCBI Taxonomy" id="145388"/>
    <lineage>
        <taxon>Eukaryota</taxon>
        <taxon>Viridiplantae</taxon>
        <taxon>Chlorophyta</taxon>
        <taxon>core chlorophytes</taxon>
        <taxon>Chlorophyceae</taxon>
        <taxon>CS clade</taxon>
        <taxon>Sphaeropleales</taxon>
        <taxon>Selenastraceae</taxon>
        <taxon>Monoraphidium</taxon>
    </lineage>
</organism>
<dbReference type="EMBL" id="KK100888">
    <property type="protein sequence ID" value="KIZ03239.1"/>
    <property type="molecule type" value="Genomic_DNA"/>
</dbReference>
<dbReference type="AlphaFoldDB" id="A0A0D2L8S7"/>
<dbReference type="SUPFAM" id="SSF50729">
    <property type="entry name" value="PH domain-like"/>
    <property type="match status" value="1"/>
</dbReference>
<dbReference type="InterPro" id="IPR011993">
    <property type="entry name" value="PH-like_dom_sf"/>
</dbReference>
<dbReference type="InterPro" id="IPR001849">
    <property type="entry name" value="PH_domain"/>
</dbReference>
<evidence type="ECO:0000313" key="4">
    <source>
        <dbReference type="Proteomes" id="UP000054498"/>
    </source>
</evidence>
<keyword evidence="4" id="KW-1185">Reference proteome</keyword>
<gene>
    <name evidence="3" type="ORF">MNEG_4722</name>
</gene>
<dbReference type="SMART" id="SM00233">
    <property type="entry name" value="PH"/>
    <property type="match status" value="1"/>
</dbReference>
<evidence type="ECO:0000313" key="3">
    <source>
        <dbReference type="EMBL" id="KIZ03239.1"/>
    </source>
</evidence>
<accession>A0A0D2L8S7</accession>